<sequence>MHYIDKIEALLKKARDSQEKNIAAAAETIAAALAEGRMLYAFGTGHSHMLAEEIFYRAGGLVRVYPILEDALMLHRGAFRSSKLERLSGYAELLLENYKEIAPGDVMLLFSNSGRNPVIVEMAQAARKRNMKTVCITSLSHSASCVSRHADGLKLCDLCDVVIDNCGEPGDACLELSGVRCGPTSTVMGAALLQEIVCRVIGLLQERAQKTGERPEVFLSSNVDGGDAANSVYFEKYRNIIRIF</sequence>
<dbReference type="GO" id="GO:0097367">
    <property type="term" value="F:carbohydrate derivative binding"/>
    <property type="evidence" value="ECO:0007669"/>
    <property type="project" value="InterPro"/>
</dbReference>
<dbReference type="PANTHER" id="PTHR30390:SF7">
    <property type="entry name" value="PHOSPHOHEPTOSE ISOMERASE"/>
    <property type="match status" value="1"/>
</dbReference>
<gene>
    <name evidence="2" type="ORF">IAD50_03085</name>
</gene>
<dbReference type="CDD" id="cd05013">
    <property type="entry name" value="SIS_RpiR"/>
    <property type="match status" value="1"/>
</dbReference>
<evidence type="ECO:0000259" key="1">
    <source>
        <dbReference type="PROSITE" id="PS51464"/>
    </source>
</evidence>
<dbReference type="InterPro" id="IPR050099">
    <property type="entry name" value="SIS_GmhA/DiaA_subfam"/>
</dbReference>
<accession>A0A9D1I734</accession>
<dbReference type="NCBIfam" id="NF002805">
    <property type="entry name" value="PRK02947.1"/>
    <property type="match status" value="1"/>
</dbReference>
<feature type="domain" description="SIS" evidence="1">
    <location>
        <begin position="29"/>
        <end position="203"/>
    </location>
</feature>
<dbReference type="InterPro" id="IPR001347">
    <property type="entry name" value="SIS_dom"/>
</dbReference>
<reference evidence="2" key="2">
    <citation type="journal article" date="2021" name="PeerJ">
        <title>Extensive microbial diversity within the chicken gut microbiome revealed by metagenomics and culture.</title>
        <authorList>
            <person name="Gilroy R."/>
            <person name="Ravi A."/>
            <person name="Getino M."/>
            <person name="Pursley I."/>
            <person name="Horton D.L."/>
            <person name="Alikhan N.F."/>
            <person name="Baker D."/>
            <person name="Gharbi K."/>
            <person name="Hall N."/>
            <person name="Watson M."/>
            <person name="Adriaenssens E.M."/>
            <person name="Foster-Nyarko E."/>
            <person name="Jarju S."/>
            <person name="Secka A."/>
            <person name="Antonio M."/>
            <person name="Oren A."/>
            <person name="Chaudhuri R.R."/>
            <person name="La Ragione R."/>
            <person name="Hildebrand F."/>
            <person name="Pallen M.J."/>
        </authorList>
    </citation>
    <scope>NUCLEOTIDE SEQUENCE</scope>
    <source>
        <strain evidence="2">CHK195-4489</strain>
    </source>
</reference>
<dbReference type="Gene3D" id="3.40.50.10490">
    <property type="entry name" value="Glucose-6-phosphate isomerase like protein, domain 1"/>
    <property type="match status" value="1"/>
</dbReference>
<dbReference type="EMBL" id="DVMM01000062">
    <property type="protein sequence ID" value="HIU29264.1"/>
    <property type="molecule type" value="Genomic_DNA"/>
</dbReference>
<dbReference type="InterPro" id="IPR046348">
    <property type="entry name" value="SIS_dom_sf"/>
</dbReference>
<evidence type="ECO:0000313" key="3">
    <source>
        <dbReference type="Proteomes" id="UP000824089"/>
    </source>
</evidence>
<name>A0A9D1I734_9CLOT</name>
<dbReference type="Proteomes" id="UP000824089">
    <property type="component" value="Unassembled WGS sequence"/>
</dbReference>
<dbReference type="AlphaFoldDB" id="A0A9D1I734"/>
<dbReference type="PANTHER" id="PTHR30390">
    <property type="entry name" value="SEDOHEPTULOSE 7-PHOSPHATE ISOMERASE / DNAA INITIATOR-ASSOCIATING FACTOR FOR REPLICATION INITIATION"/>
    <property type="match status" value="1"/>
</dbReference>
<reference evidence="2" key="1">
    <citation type="submission" date="2020-10" db="EMBL/GenBank/DDBJ databases">
        <authorList>
            <person name="Gilroy R."/>
        </authorList>
    </citation>
    <scope>NUCLEOTIDE SEQUENCE</scope>
    <source>
        <strain evidence="2">CHK195-4489</strain>
    </source>
</reference>
<dbReference type="SUPFAM" id="SSF53697">
    <property type="entry name" value="SIS domain"/>
    <property type="match status" value="1"/>
</dbReference>
<dbReference type="Pfam" id="PF13580">
    <property type="entry name" value="SIS_2"/>
    <property type="match status" value="1"/>
</dbReference>
<proteinExistence type="predicted"/>
<protein>
    <submittedName>
        <fullName evidence="2">SIS domain-containing protein</fullName>
    </submittedName>
</protein>
<dbReference type="InterPro" id="IPR035472">
    <property type="entry name" value="RpiR-like_SIS"/>
</dbReference>
<evidence type="ECO:0000313" key="2">
    <source>
        <dbReference type="EMBL" id="HIU29264.1"/>
    </source>
</evidence>
<comment type="caution">
    <text evidence="2">The sequence shown here is derived from an EMBL/GenBank/DDBJ whole genome shotgun (WGS) entry which is preliminary data.</text>
</comment>
<organism evidence="2 3">
    <name type="scientific">Candidatus Egerieisoma faecipullorum</name>
    <dbReference type="NCBI Taxonomy" id="2840963"/>
    <lineage>
        <taxon>Bacteria</taxon>
        <taxon>Bacillati</taxon>
        <taxon>Bacillota</taxon>
        <taxon>Clostridia</taxon>
        <taxon>Eubacteriales</taxon>
        <taxon>Clostridiaceae</taxon>
        <taxon>Clostridiaceae incertae sedis</taxon>
        <taxon>Candidatus Egerieisoma</taxon>
    </lineage>
</organism>
<dbReference type="PROSITE" id="PS51464">
    <property type="entry name" value="SIS"/>
    <property type="match status" value="1"/>
</dbReference>
<dbReference type="GO" id="GO:1901135">
    <property type="term" value="P:carbohydrate derivative metabolic process"/>
    <property type="evidence" value="ECO:0007669"/>
    <property type="project" value="InterPro"/>
</dbReference>